<accession>A0A9D2HQL3</accession>
<dbReference type="AlphaFoldDB" id="A0A9D2HQL3"/>
<organism evidence="1 2">
    <name type="scientific">Candidatus Desulfovibrio intestinavium</name>
    <dbReference type="NCBI Taxonomy" id="2838534"/>
    <lineage>
        <taxon>Bacteria</taxon>
        <taxon>Pseudomonadati</taxon>
        <taxon>Thermodesulfobacteriota</taxon>
        <taxon>Desulfovibrionia</taxon>
        <taxon>Desulfovibrionales</taxon>
        <taxon>Desulfovibrionaceae</taxon>
        <taxon>Desulfovibrio</taxon>
    </lineage>
</organism>
<name>A0A9D2HQL3_9BACT</name>
<protein>
    <submittedName>
        <fullName evidence="1">Uncharacterized protein</fullName>
    </submittedName>
</protein>
<gene>
    <name evidence="1" type="ORF">H9784_11160</name>
</gene>
<reference evidence="1" key="2">
    <citation type="submission" date="2021-04" db="EMBL/GenBank/DDBJ databases">
        <authorList>
            <person name="Gilroy R."/>
        </authorList>
    </citation>
    <scope>NUCLEOTIDE SEQUENCE</scope>
    <source>
        <strain evidence="1">5032</strain>
    </source>
</reference>
<reference evidence="1" key="1">
    <citation type="journal article" date="2021" name="PeerJ">
        <title>Extensive microbial diversity within the chicken gut microbiome revealed by metagenomics and culture.</title>
        <authorList>
            <person name="Gilroy R."/>
            <person name="Ravi A."/>
            <person name="Getino M."/>
            <person name="Pursley I."/>
            <person name="Horton D.L."/>
            <person name="Alikhan N.F."/>
            <person name="Baker D."/>
            <person name="Gharbi K."/>
            <person name="Hall N."/>
            <person name="Watson M."/>
            <person name="Adriaenssens E.M."/>
            <person name="Foster-Nyarko E."/>
            <person name="Jarju S."/>
            <person name="Secka A."/>
            <person name="Antonio M."/>
            <person name="Oren A."/>
            <person name="Chaudhuri R.R."/>
            <person name="La Ragione R."/>
            <person name="Hildebrand F."/>
            <person name="Pallen M.J."/>
        </authorList>
    </citation>
    <scope>NUCLEOTIDE SEQUENCE</scope>
    <source>
        <strain evidence="1">5032</strain>
    </source>
</reference>
<dbReference type="EMBL" id="DWZD01000053">
    <property type="protein sequence ID" value="HJA80104.1"/>
    <property type="molecule type" value="Genomic_DNA"/>
</dbReference>
<evidence type="ECO:0000313" key="2">
    <source>
        <dbReference type="Proteomes" id="UP000823821"/>
    </source>
</evidence>
<proteinExistence type="predicted"/>
<comment type="caution">
    <text evidence="1">The sequence shown here is derived from an EMBL/GenBank/DDBJ whole genome shotgun (WGS) entry which is preliminary data.</text>
</comment>
<evidence type="ECO:0000313" key="1">
    <source>
        <dbReference type="EMBL" id="HJA80104.1"/>
    </source>
</evidence>
<sequence>MNDPIVRLPALRGPVAGEDAPPGLAGLPRLWPGLPQTEAGCPAHAGHCPPPQGPWFFPDNFPLTPPEALACLRDLQAMTEAALSGVPVRAWQSRQGAALREQAESAARRAFAGGQGDEAAALAVAAQAEARERLCRAQRLLLLSWLQEERLAEMAELSNRYADGRARLDAAFSAGAGPAELREAMSALPETLHPGMNGRQETASLEGLLPPWDRMLEAACNFLPDGTIIVAEAGLRAALLEREDLGPCAGAGQASLAGPDGPRLTGLRAPLWRLLQRPRPPRCCPTWEREFTLLTWEEA</sequence>
<dbReference type="Proteomes" id="UP000823821">
    <property type="component" value="Unassembled WGS sequence"/>
</dbReference>